<dbReference type="EMBL" id="JAUSTZ010000003">
    <property type="protein sequence ID" value="MDQ0225591.1"/>
    <property type="molecule type" value="Genomic_DNA"/>
</dbReference>
<dbReference type="InterPro" id="IPR054286">
    <property type="entry name" value="DUF7021"/>
</dbReference>
<accession>A0ABT9Z156</accession>
<evidence type="ECO:0000259" key="2">
    <source>
        <dbReference type="Pfam" id="PF22886"/>
    </source>
</evidence>
<name>A0ABT9Z156_9BACI</name>
<comment type="caution">
    <text evidence="3">The sequence shown here is derived from an EMBL/GenBank/DDBJ whole genome shotgun (WGS) entry which is preliminary data.</text>
</comment>
<sequence>MNPTLEKSQFEQRFPEELIEIIALTGHSGVSGSKFGERSLWTASIDLLAWKDLRNGQHAVKKEISLDWLVTDEELEESRGLLKAHKIVKLQVRKAENMMMLVRVLDNHYQDDELEKILHEELKPVYYNDEILGQFELEKSVNLFQKEISWLNEDCSLYFNWNENKAVMEASLKTAHELFNNQAQWDKAIRSYAAKELVDLANDWLQDNEEAEITEITKELFVGLMSIDSISVYDDGEFEIFFSDGDMFWGHSIIVNGDINGNFTSAEIAG</sequence>
<organism evidence="3 4">
    <name type="scientific">Metabacillus niabensis</name>
    <dbReference type="NCBI Taxonomy" id="324854"/>
    <lineage>
        <taxon>Bacteria</taxon>
        <taxon>Bacillati</taxon>
        <taxon>Bacillota</taxon>
        <taxon>Bacilli</taxon>
        <taxon>Bacillales</taxon>
        <taxon>Bacillaceae</taxon>
        <taxon>Metabacillus</taxon>
    </lineage>
</organism>
<evidence type="ECO:0008006" key="5">
    <source>
        <dbReference type="Google" id="ProtNLM"/>
    </source>
</evidence>
<feature type="domain" description="DUF7021" evidence="2">
    <location>
        <begin position="6"/>
        <end position="120"/>
    </location>
</feature>
<reference evidence="3 4" key="1">
    <citation type="submission" date="2023-07" db="EMBL/GenBank/DDBJ databases">
        <title>Genomic Encyclopedia of Type Strains, Phase IV (KMG-IV): sequencing the most valuable type-strain genomes for metagenomic binning, comparative biology and taxonomic classification.</title>
        <authorList>
            <person name="Goeker M."/>
        </authorList>
    </citation>
    <scope>NUCLEOTIDE SEQUENCE [LARGE SCALE GENOMIC DNA]</scope>
    <source>
        <strain evidence="3 4">DSM 17723</strain>
    </source>
</reference>
<feature type="domain" description="DUF2262" evidence="1">
    <location>
        <begin position="129"/>
        <end position="268"/>
    </location>
</feature>
<proteinExistence type="predicted"/>
<evidence type="ECO:0000259" key="1">
    <source>
        <dbReference type="Pfam" id="PF10020"/>
    </source>
</evidence>
<evidence type="ECO:0000313" key="4">
    <source>
        <dbReference type="Proteomes" id="UP001232245"/>
    </source>
</evidence>
<dbReference type="InterPro" id="IPR024198">
    <property type="entry name" value="UCP033642"/>
</dbReference>
<dbReference type="PIRSF" id="PIRSF033642">
    <property type="entry name" value="UCP033642"/>
    <property type="match status" value="1"/>
</dbReference>
<evidence type="ECO:0000313" key="3">
    <source>
        <dbReference type="EMBL" id="MDQ0225591.1"/>
    </source>
</evidence>
<dbReference type="Pfam" id="PF22886">
    <property type="entry name" value="DUF7021"/>
    <property type="match status" value="1"/>
</dbReference>
<dbReference type="Proteomes" id="UP001232245">
    <property type="component" value="Unassembled WGS sequence"/>
</dbReference>
<gene>
    <name evidence="3" type="ORF">J2S02_001935</name>
</gene>
<keyword evidence="4" id="KW-1185">Reference proteome</keyword>
<dbReference type="Pfam" id="PF10020">
    <property type="entry name" value="DUF2262"/>
    <property type="match status" value="1"/>
</dbReference>
<protein>
    <recommendedName>
        <fullName evidence="5">DUF2262 domain-containing protein</fullName>
    </recommendedName>
</protein>
<dbReference type="InterPro" id="IPR019260">
    <property type="entry name" value="DUF2262"/>
</dbReference>